<keyword evidence="4" id="KW-1185">Reference proteome</keyword>
<dbReference type="STRING" id="7375.A0A0L0C8N5"/>
<dbReference type="Pfam" id="PF03067">
    <property type="entry name" value="LPMO_10"/>
    <property type="match status" value="1"/>
</dbReference>
<evidence type="ECO:0000259" key="2">
    <source>
        <dbReference type="Pfam" id="PF03067"/>
    </source>
</evidence>
<keyword evidence="1" id="KW-0732">Signal</keyword>
<dbReference type="Proteomes" id="UP000037069">
    <property type="component" value="Unassembled WGS sequence"/>
</dbReference>
<dbReference type="InterPro" id="IPR004302">
    <property type="entry name" value="Cellulose/chitin-bd_N"/>
</dbReference>
<evidence type="ECO:0000313" key="4">
    <source>
        <dbReference type="Proteomes" id="UP000037069"/>
    </source>
</evidence>
<proteinExistence type="predicted"/>
<name>A0A0L0C8N5_LUCCU</name>
<feature type="chain" id="PRO_5005536091" description="Chitin-binding type-4 domain-containing protein" evidence="1">
    <location>
        <begin position="23"/>
        <end position="355"/>
    </location>
</feature>
<dbReference type="PANTHER" id="PTHR21113:SF6">
    <property type="entry name" value="CHITIN-BINDING TYPE-4 DOMAIN-CONTAINING PROTEIN"/>
    <property type="match status" value="1"/>
</dbReference>
<sequence length="355" mass="40523">MLDLPLILCVLGCLIRAPLVFSHGRLMDPPARNAMWRFGYPNPVNYNDNELFCGGYAVQWEQNQGKCGVCGDAFHLRTPRPHEAGGEYAKGIISRYYTSGQEIDVEVELTANHYGRFEMYLCPNNNPRKEANQECFDRYPLYISGSREHRFLIPRDTKKKDIFRYRVRLPPYVTCTQCVLQWTYYTANMWGTCANGTEAVGCGKAGTNPYLKLFKVFLFKNVDKLYLETFRNCADIAIVSNTGGGLPPLFVNNRNPYLLYYRDYRAPEDKNVFPLIVRDQKCIASNAFRNLPGMDQWCETNCLRYPPNCPQTACHCPNECVAIGDLEGKEGADTYCMDACLNYGSNCPIDKCRCF</sequence>
<gene>
    <name evidence="3" type="ORF">FF38_04870</name>
</gene>
<organism evidence="3 4">
    <name type="scientific">Lucilia cuprina</name>
    <name type="common">Green bottle fly</name>
    <name type="synonym">Australian sheep blowfly</name>
    <dbReference type="NCBI Taxonomy" id="7375"/>
    <lineage>
        <taxon>Eukaryota</taxon>
        <taxon>Metazoa</taxon>
        <taxon>Ecdysozoa</taxon>
        <taxon>Arthropoda</taxon>
        <taxon>Hexapoda</taxon>
        <taxon>Insecta</taxon>
        <taxon>Pterygota</taxon>
        <taxon>Neoptera</taxon>
        <taxon>Endopterygota</taxon>
        <taxon>Diptera</taxon>
        <taxon>Brachycera</taxon>
        <taxon>Muscomorpha</taxon>
        <taxon>Oestroidea</taxon>
        <taxon>Calliphoridae</taxon>
        <taxon>Luciliinae</taxon>
        <taxon>Lucilia</taxon>
    </lineage>
</organism>
<feature type="signal peptide" evidence="1">
    <location>
        <begin position="1"/>
        <end position="22"/>
    </location>
</feature>
<dbReference type="OrthoDB" id="64893at2759"/>
<dbReference type="OMA" id="WGTCSNG"/>
<evidence type="ECO:0000256" key="1">
    <source>
        <dbReference type="SAM" id="SignalP"/>
    </source>
</evidence>
<comment type="caution">
    <text evidence="3">The sequence shown here is derived from an EMBL/GenBank/DDBJ whole genome shotgun (WGS) entry which is preliminary data.</text>
</comment>
<reference evidence="3 4" key="1">
    <citation type="journal article" date="2015" name="Nat. Commun.">
        <title>Lucilia cuprina genome unlocks parasitic fly biology to underpin future interventions.</title>
        <authorList>
            <person name="Anstead C.A."/>
            <person name="Korhonen P.K."/>
            <person name="Young N.D."/>
            <person name="Hall R.S."/>
            <person name="Jex A.R."/>
            <person name="Murali S.C."/>
            <person name="Hughes D.S."/>
            <person name="Lee S.F."/>
            <person name="Perry T."/>
            <person name="Stroehlein A.J."/>
            <person name="Ansell B.R."/>
            <person name="Breugelmans B."/>
            <person name="Hofmann A."/>
            <person name="Qu J."/>
            <person name="Dugan S."/>
            <person name="Lee S.L."/>
            <person name="Chao H."/>
            <person name="Dinh H."/>
            <person name="Han Y."/>
            <person name="Doddapaneni H.V."/>
            <person name="Worley K.C."/>
            <person name="Muzny D.M."/>
            <person name="Ioannidis P."/>
            <person name="Waterhouse R.M."/>
            <person name="Zdobnov E.M."/>
            <person name="James P.J."/>
            <person name="Bagnall N.H."/>
            <person name="Kotze A.C."/>
            <person name="Gibbs R.A."/>
            <person name="Richards S."/>
            <person name="Batterham P."/>
            <person name="Gasser R.B."/>
        </authorList>
    </citation>
    <scope>NUCLEOTIDE SEQUENCE [LARGE SCALE GENOMIC DNA]</scope>
    <source>
        <strain evidence="3 4">LS</strain>
        <tissue evidence="3">Full body</tissue>
    </source>
</reference>
<dbReference type="PANTHER" id="PTHR21113">
    <property type="entry name" value="AGAP001705-PA"/>
    <property type="match status" value="1"/>
</dbReference>
<evidence type="ECO:0000313" key="3">
    <source>
        <dbReference type="EMBL" id="KNC28636.1"/>
    </source>
</evidence>
<accession>A0A0L0C8N5</accession>
<protein>
    <recommendedName>
        <fullName evidence="2">Chitin-binding type-4 domain-containing protein</fullName>
    </recommendedName>
</protein>
<feature type="domain" description="Chitin-binding type-4" evidence="2">
    <location>
        <begin position="23"/>
        <end position="236"/>
    </location>
</feature>
<dbReference type="EMBL" id="JRES01000755">
    <property type="protein sequence ID" value="KNC28636.1"/>
    <property type="molecule type" value="Genomic_DNA"/>
</dbReference>
<dbReference type="AlphaFoldDB" id="A0A0L0C8N5"/>